<dbReference type="InterPro" id="IPR051200">
    <property type="entry name" value="Host-pathogen_enzymatic-act"/>
</dbReference>
<dbReference type="PANTHER" id="PTHR47197:SF3">
    <property type="entry name" value="DIHYDRO-HEME D1 DEHYDROGENASE"/>
    <property type="match status" value="1"/>
</dbReference>
<dbReference type="PROSITE" id="PS51257">
    <property type="entry name" value="PROKAR_LIPOPROTEIN"/>
    <property type="match status" value="1"/>
</dbReference>
<dbReference type="OrthoDB" id="145213at2"/>
<dbReference type="RefSeq" id="WP_096351497.1">
    <property type="nucleotide sequence ID" value="NZ_AP017313.1"/>
</dbReference>
<dbReference type="InterPro" id="IPR011045">
    <property type="entry name" value="N2O_reductase_N"/>
</dbReference>
<keyword evidence="2" id="KW-1185">Reference proteome</keyword>
<dbReference type="PANTHER" id="PTHR47197">
    <property type="entry name" value="PROTEIN NIRF"/>
    <property type="match status" value="1"/>
</dbReference>
<dbReference type="SUPFAM" id="SSF53649">
    <property type="entry name" value="Alkaline phosphatase-like"/>
    <property type="match status" value="1"/>
</dbReference>
<name>A0A110B2D5_9SPHI</name>
<evidence type="ECO:0000313" key="1">
    <source>
        <dbReference type="EMBL" id="BAU53798.1"/>
    </source>
</evidence>
<organism evidence="1 2">
    <name type="scientific">Mucilaginibacter gotjawali</name>
    <dbReference type="NCBI Taxonomy" id="1550579"/>
    <lineage>
        <taxon>Bacteria</taxon>
        <taxon>Pseudomonadati</taxon>
        <taxon>Bacteroidota</taxon>
        <taxon>Sphingobacteriia</taxon>
        <taxon>Sphingobacteriales</taxon>
        <taxon>Sphingobacteriaceae</taxon>
        <taxon>Mucilaginibacter</taxon>
    </lineage>
</organism>
<dbReference type="SUPFAM" id="SSF50974">
    <property type="entry name" value="Nitrous oxide reductase, N-terminal domain"/>
    <property type="match status" value="1"/>
</dbReference>
<dbReference type="Gene3D" id="3.40.720.10">
    <property type="entry name" value="Alkaline Phosphatase, subunit A"/>
    <property type="match status" value="1"/>
</dbReference>
<accession>A0A110B2D5</accession>
<evidence type="ECO:0000313" key="2">
    <source>
        <dbReference type="Proteomes" id="UP000218263"/>
    </source>
</evidence>
<protein>
    <submittedName>
        <fullName evidence="1">Phosphoesterase family protein</fullName>
    </submittedName>
</protein>
<dbReference type="InterPro" id="IPR017850">
    <property type="entry name" value="Alkaline_phosphatase_core_sf"/>
</dbReference>
<dbReference type="GO" id="GO:0016788">
    <property type="term" value="F:hydrolase activity, acting on ester bonds"/>
    <property type="evidence" value="ECO:0007669"/>
    <property type="project" value="InterPro"/>
</dbReference>
<dbReference type="KEGG" id="mgot:MgSA37_01969"/>
<dbReference type="Pfam" id="PF04185">
    <property type="entry name" value="Phosphoesterase"/>
    <property type="match status" value="1"/>
</dbReference>
<dbReference type="Gene3D" id="2.130.10.10">
    <property type="entry name" value="YVTN repeat-like/Quinoprotein amine dehydrogenase"/>
    <property type="match status" value="2"/>
</dbReference>
<dbReference type="AlphaFoldDB" id="A0A110B2D5"/>
<dbReference type="Proteomes" id="UP000218263">
    <property type="component" value="Chromosome"/>
</dbReference>
<sequence>MKTNPFSALGAVLLAACIVACSPAKKNGLSGDQEQTNMHSAYDDSTLTNKILPVMMPYNRLIDPAGKVVRFGDPKVENHSLDVKLIPQTTVLAVEDRYGITLIDTTQNKVIAKWTYTDDKQYKGLMSTYSGIKTWTTGTETQIFWSAANGDNHQSYVMQAVWEGKKISIKNAFAFKPAAPSPLALPNELLIRTENYKDYLYVVLNGNNQIVKINLSTNNTVWTKPTGVAPYGIAPVGNQLFITNWGGPMPTDTAGKETAGVPYGSTYTDPKTGATATGSVQVIDPATGDMVKEIAVGLHPNVIIPSKDGRFLYVANANSDNVSVISVAALQVVENIPVRLIPGQKGYIGDSPNALAINAYGTTLYVANGLDNAVAVIKLGANSSVKGSGKTTIKGFIPTEAYPGGLLVDGNTLFVTNLEGEGSRVSTKEFKAKDVPADVTAYNSHHELATVSIIPIPGQALLKQYTDKVKALNLTFREEIAQLVPRKNITPKPIPERIGEPSVFKHVLYIIKENRTYDQVLGDMTQGNGAPSLCIYGDSITPNQHQLAKNFLLLDNYYASGKCSAEGHQWTDAAMVTDYVEKNVRAWFRSYPHVQEDALVYDANGFIWNNAADHGKTVRIYGEASKPNYDESLTWSNIYANYQAGLPFKFYNTSTISRVRPILSQNYPGSDELKITDQIRASAFIKELKEYEQKPGDELPELMVMALSLDHTEGTRPGFPKPEAMVADNDLALGRIIEAVTKSKFWKNTVIFVTEDDSQAGWDHVSAYRTTGFVVSPYSRLQKTVSTNYNQTCVVRSIEQILGIPPMNIIDATALPMFNCFTDQPSNFTYQAVPNHIALDQINPKLAVLNGKALYFARASLRPEFDHVDGGKDDLLNRILWYAAKGKQAYPARLTGKDDD</sequence>
<dbReference type="NCBIfam" id="TIGR02276">
    <property type="entry name" value="beta_rpt_yvtn"/>
    <property type="match status" value="1"/>
</dbReference>
<dbReference type="EMBL" id="AP017313">
    <property type="protein sequence ID" value="BAU53798.1"/>
    <property type="molecule type" value="Genomic_DNA"/>
</dbReference>
<dbReference type="SUPFAM" id="SSF63825">
    <property type="entry name" value="YWTD domain"/>
    <property type="match status" value="1"/>
</dbReference>
<dbReference type="InterPro" id="IPR011964">
    <property type="entry name" value="YVTN_b-propeller_repeat"/>
</dbReference>
<reference evidence="1 2" key="1">
    <citation type="submission" date="2015-12" db="EMBL/GenBank/DDBJ databases">
        <title>Genome sequence of Mucilaginibacter gotjawali.</title>
        <authorList>
            <person name="Lee J.S."/>
            <person name="Lee K.C."/>
            <person name="Kim K.K."/>
            <person name="Lee B.W."/>
        </authorList>
    </citation>
    <scope>NUCLEOTIDE SEQUENCE [LARGE SCALE GENOMIC DNA]</scope>
    <source>
        <strain evidence="1 2">SA3-7</strain>
    </source>
</reference>
<gene>
    <name evidence="1" type="ORF">MgSA37_01969</name>
</gene>
<proteinExistence type="predicted"/>
<dbReference type="InterPro" id="IPR015943">
    <property type="entry name" value="WD40/YVTN_repeat-like_dom_sf"/>
</dbReference>
<dbReference type="InterPro" id="IPR007312">
    <property type="entry name" value="Phosphoesterase"/>
</dbReference>